<gene>
    <name evidence="1" type="ORF">RA11412_1851</name>
</gene>
<proteinExistence type="predicted"/>
<dbReference type="EMBL" id="AP017895">
    <property type="protein sequence ID" value="BAV88150.1"/>
    <property type="molecule type" value="Genomic_DNA"/>
</dbReference>
<dbReference type="Gene3D" id="3.40.50.10900">
    <property type="entry name" value="PAC-like subunit"/>
    <property type="match status" value="1"/>
</dbReference>
<dbReference type="KEGG" id="raj:RA11412_1851"/>
<protein>
    <submittedName>
        <fullName evidence="1">Uncharacterized protein</fullName>
    </submittedName>
</protein>
<name>A0A2Z5R0T4_9MICC</name>
<evidence type="ECO:0000313" key="1">
    <source>
        <dbReference type="EMBL" id="BAV88150.1"/>
    </source>
</evidence>
<dbReference type="InterPro" id="IPR038389">
    <property type="entry name" value="PSMG2_sf"/>
</dbReference>
<dbReference type="Proteomes" id="UP000250241">
    <property type="component" value="Chromosome"/>
</dbReference>
<keyword evidence="2" id="KW-1185">Reference proteome</keyword>
<dbReference type="AlphaFoldDB" id="A0A2Z5R0T4"/>
<dbReference type="SUPFAM" id="SSF159659">
    <property type="entry name" value="Cgl1923-like"/>
    <property type="match status" value="1"/>
</dbReference>
<accession>A0A2Z5R0T4</accession>
<reference evidence="1 2" key="1">
    <citation type="submission" date="2016-10" db="EMBL/GenBank/DDBJ databases">
        <title>Genome sequence of Rothia aeria strain JCM11412.</title>
        <authorList>
            <person name="Nambu T."/>
        </authorList>
    </citation>
    <scope>NUCLEOTIDE SEQUENCE [LARGE SCALE GENOMIC DNA]</scope>
    <source>
        <strain evidence="1 2">JCM 11412</strain>
    </source>
</reference>
<organism evidence="1 2">
    <name type="scientific">Rothia aeria</name>
    <dbReference type="NCBI Taxonomy" id="172042"/>
    <lineage>
        <taxon>Bacteria</taxon>
        <taxon>Bacillati</taxon>
        <taxon>Actinomycetota</taxon>
        <taxon>Actinomycetes</taxon>
        <taxon>Micrococcales</taxon>
        <taxon>Micrococcaceae</taxon>
        <taxon>Rothia</taxon>
    </lineage>
</organism>
<sequence>MGQHNFPPARVFETFAKENTERPRGIRSFFNAASASGDYTTIMLVGMRSRIDPAGNGEDALDIIHRAFDPCEELPGIDMDPFFDYTLAPAHLYSDGESASQLVFPKLFFNSIEVPEQKLRLLIVTGPHPRCT</sequence>
<evidence type="ECO:0000313" key="2">
    <source>
        <dbReference type="Proteomes" id="UP000250241"/>
    </source>
</evidence>